<dbReference type="EMBL" id="HE573020">
    <property type="protein sequence ID" value="CCC47608.1"/>
    <property type="molecule type" value="Genomic_DNA"/>
</dbReference>
<sequence>MDFLFFLQQINYACREGRVSEALAADIKTHLALPFVHCSASHPPTFAPASTAPPPVTPQSSVFGGAGGSLGGLMGTSQQPKPTLAQLNAVIDTSATREATVGTFDEQMVKGRCLLNLLLLCDSRSQLSGVNETMAHISSSASSNIVKFIESELSPAMLTLSDHNSTFSLHNEHGNGGAALLAAQCLFLLTRHFQAQELLVRELCALLELLLDEVRNHSQNGVTRPAAFRQHPSTRVLCALTWFVTMSLVNSLAVWRELRHSSGSMKPNMLLHTSMATEIENWMDTIQKKMESVQDKSFLSFSASKFCETSCQARQTCNTITQSNDGRQVGCLAIVHGYISIIQLAVGIFLCGKGGDERGHDKAVEAFIGNRAQSVNAARRGKVMKYIVDLVPSQEILSIPLESIYVVPYEVATYMFDEMLVAVKYVADMDVRSCVRYVEASQLRGDRHHTDRQNSVTVATGTEGTGVLHPRNPAVQPEEGFMSEIAHVLRALTICLENLPSSVLNPDIDADCAVTFFTFKNCMTHMRSVFQTQRSNGLWEPYTLKLVSRFIDLLAMIGRNPNYTERIVTLFGEMQVECTELQWSSLIAQAQECSGASGGVASLLSCDIGGNIAAVKKSSAEVGTGTRHRQFTLEYLHTKQQEFVSSVFMILRQVATHHSLRKHVRQYITLNIALEFLYATRLSQPVLGGVLSLVGSLITDQEGASRVWTFLEENSLIFGTSGGTMVDGELKFKAASQSRQPHAHEEGRGGTADNAVVKVEARSLLGHCQYECHHGKYNITVGFLDLMLAMFRHHTMEMANLTTYTAVIRFIAEEIMRGVTRRFFFSPHERYVVIALAAAVLNRALSVRATPSSSNIGMPFQFIMACSRAPADVLGELLQIISEASTVRNEMLNYQRAAVRQCLALLKIAIIVKEEQGLDNIFTFDARTFSNTELAIQLLPLCGSGDYLLANKALEILLLLPQSTLSQAARHWFSRPDAQEAVITPFVTALREEAVSGYIIHAPPSLALLDYDEVKTQSVHAGMETKSLMLDLLIKHASAPQTSITSWLCGYPLYGPATELLPSYCLEPIIAGARSRALEATHAHIAIKYAKLVYLLRANPSLSTPGLQRVMKLRGIDELFHVVLTLRPDQCPPQTMSKYAFVIKLLALELFSIENASLSAQSAPPPLAPQSNLIELLYLLLEGSAQPLLQETGVSSVKVALDSHDVGVALDFARWPAACLGSLPVFPTNCTAPGGAENYIFQACDGIPQYSIPQLYEALKTESAAEYKEAPPADEIRQHLTVFVRANECLASYANAVQFIEAWCTLTSVTVTVLENISEERVMYLARCLLDSVQLTSTLTMAAQEQIVYRISQTLSTLMGNLKAKAAKSNRGENLNRTRGGVQSSVEALCAHNGHQLGADVSDSQWISGDPAGSLGATSMTLSQKNSGNVAEGTGLFCGRKRTGSEMVASRHEFHEAGAAFASAKSQTGLCRDNLQLLKALLVATVQWGSRVPLSRHHLYNAITTFVGIPGVVVDDVALHHYHNALFDVVVKDTAATASNANRMAALSLLSVLLLQSPQLCELLCVSPTANGVCHRLMTCVTSCFQVIDESTSLFFSHGGTNISSVTCLVQVVFDLLIIISQRHAVQLLHINALSHCTSMKLWNTSARVVLGHTNHSPDSTALSEPETIEAFKEVIMTLLLSTLRWFNATLLAVENSKLALAPIVQFICTHQLLFQSVLSSPTAAVPRRFIDTQMLELYSEISGVLQKWSSSSLVGKCWPLVHQFALPDLLDVLTKSEFIESPIFLCSTGSTAAALPAAAQRSSLPSVYQRQLVATATQNIAMLLFFVEHTTSDQDDERDGIVQQQTVPCLHDDPRNKALIIAATEKVAGIMENLYQLLHLAIAVPYLIGIHSLVLTLHAFLLADRCLPANNAASSNQWGHIVRTLEAVQRAAGQWKALHSDYHKGLKLSYSGDRWSVAAPSVSNQCVPAARVIRELDEGHNSNADSQSAIVKTAASPAVVSQYDTRVGCPTQGVESAEGRDNTNCHSTLTVPAVHGRQTIGALIDASQGNCQARDSMCKLAPDALDGALLMESLLRRIKVAVSNALREVLRS</sequence>
<protein>
    <submittedName>
        <fullName evidence="1">Uncharacterized protein</fullName>
    </submittedName>
</protein>
<proteinExistence type="predicted"/>
<name>G0TUH4_TRYVY</name>
<reference evidence="1" key="1">
    <citation type="journal article" date="2012" name="Proc. Natl. Acad. Sci. U.S.A.">
        <title>Antigenic diversity is generated by distinct evolutionary mechanisms in African trypanosome species.</title>
        <authorList>
            <person name="Jackson A.P."/>
            <person name="Berry A."/>
            <person name="Aslett M."/>
            <person name="Allison H.C."/>
            <person name="Burton P."/>
            <person name="Vavrova-Anderson J."/>
            <person name="Brown R."/>
            <person name="Browne H."/>
            <person name="Corton N."/>
            <person name="Hauser H."/>
            <person name="Gamble J."/>
            <person name="Gilderthorp R."/>
            <person name="Marcello L."/>
            <person name="McQuillan J."/>
            <person name="Otto T.D."/>
            <person name="Quail M.A."/>
            <person name="Sanders M.J."/>
            <person name="van Tonder A."/>
            <person name="Ginger M.L."/>
            <person name="Field M.C."/>
            <person name="Barry J.D."/>
            <person name="Hertz-Fowler C."/>
            <person name="Berriman M."/>
        </authorList>
    </citation>
    <scope>NUCLEOTIDE SEQUENCE</scope>
    <source>
        <strain evidence="1">Y486</strain>
    </source>
</reference>
<gene>
    <name evidence="1" type="ORF">TVY486_0402740</name>
</gene>
<organism evidence="1">
    <name type="scientific">Trypanosoma vivax (strain Y486)</name>
    <dbReference type="NCBI Taxonomy" id="1055687"/>
    <lineage>
        <taxon>Eukaryota</taxon>
        <taxon>Discoba</taxon>
        <taxon>Euglenozoa</taxon>
        <taxon>Kinetoplastea</taxon>
        <taxon>Metakinetoplastina</taxon>
        <taxon>Trypanosomatida</taxon>
        <taxon>Trypanosomatidae</taxon>
        <taxon>Trypanosoma</taxon>
        <taxon>Duttonella</taxon>
    </lineage>
</organism>
<evidence type="ECO:0000313" key="1">
    <source>
        <dbReference type="EMBL" id="CCC47608.1"/>
    </source>
</evidence>
<accession>G0TUH4</accession>